<dbReference type="GeneID" id="87815644"/>
<feature type="signal peptide" evidence="1">
    <location>
        <begin position="1"/>
        <end position="17"/>
    </location>
</feature>
<dbReference type="Proteomes" id="UP001302676">
    <property type="component" value="Unassembled WGS sequence"/>
</dbReference>
<keyword evidence="1" id="KW-0732">Signal</keyword>
<dbReference type="RefSeq" id="XP_062641040.1">
    <property type="nucleotide sequence ID" value="XM_062779031.1"/>
</dbReference>
<gene>
    <name evidence="2" type="ORF">C8A04DRAFT_24216</name>
</gene>
<organism evidence="2 3">
    <name type="scientific">Dichotomopilus funicola</name>
    <dbReference type="NCBI Taxonomy" id="1934379"/>
    <lineage>
        <taxon>Eukaryota</taxon>
        <taxon>Fungi</taxon>
        <taxon>Dikarya</taxon>
        <taxon>Ascomycota</taxon>
        <taxon>Pezizomycotina</taxon>
        <taxon>Sordariomycetes</taxon>
        <taxon>Sordariomycetidae</taxon>
        <taxon>Sordariales</taxon>
        <taxon>Chaetomiaceae</taxon>
        <taxon>Dichotomopilus</taxon>
    </lineage>
</organism>
<comment type="caution">
    <text evidence="2">The sequence shown here is derived from an EMBL/GenBank/DDBJ whole genome shotgun (WGS) entry which is preliminary data.</text>
</comment>
<name>A0AAN6ZRS9_9PEZI</name>
<sequence length="176" mass="19447">MLRFVLALVAAAQFAVAIPKHKIPLPFSSSTHNVQFCVRPEEFVVKNFQIWTPKPGNNQSATIDFDYADEKVMPYIITKCHFNETSVNVGPKGSTPRYACENKLVEFIWSEGTLTLIERVCPLEDQNVPYEAAGWVEPNLQCSTSTKNDSRGAGHACSAKPSVLAAEFTSLEPTPN</sequence>
<evidence type="ECO:0008006" key="4">
    <source>
        <dbReference type="Google" id="ProtNLM"/>
    </source>
</evidence>
<reference evidence="2" key="2">
    <citation type="submission" date="2023-05" db="EMBL/GenBank/DDBJ databases">
        <authorList>
            <consortium name="Lawrence Berkeley National Laboratory"/>
            <person name="Steindorff A."/>
            <person name="Hensen N."/>
            <person name="Bonometti L."/>
            <person name="Westerberg I."/>
            <person name="Brannstrom I.O."/>
            <person name="Guillou S."/>
            <person name="Cros-Aarteil S."/>
            <person name="Calhoun S."/>
            <person name="Haridas S."/>
            <person name="Kuo A."/>
            <person name="Mondo S."/>
            <person name="Pangilinan J."/>
            <person name="Riley R."/>
            <person name="Labutti K."/>
            <person name="Andreopoulos B."/>
            <person name="Lipzen A."/>
            <person name="Chen C."/>
            <person name="Yanf M."/>
            <person name="Daum C."/>
            <person name="Ng V."/>
            <person name="Clum A."/>
            <person name="Ohm R."/>
            <person name="Martin F."/>
            <person name="Silar P."/>
            <person name="Natvig D."/>
            <person name="Lalanne C."/>
            <person name="Gautier V."/>
            <person name="Ament-Velasquez S.L."/>
            <person name="Kruys A."/>
            <person name="Hutchinson M.I."/>
            <person name="Powell A.J."/>
            <person name="Barry K."/>
            <person name="Miller A.N."/>
            <person name="Grigoriev I.V."/>
            <person name="Debuchy R."/>
            <person name="Gladieux P."/>
            <person name="Thoren M.H."/>
            <person name="Johannesson H."/>
        </authorList>
    </citation>
    <scope>NUCLEOTIDE SEQUENCE</scope>
    <source>
        <strain evidence="2">CBS 141.50</strain>
    </source>
</reference>
<proteinExistence type="predicted"/>
<protein>
    <recommendedName>
        <fullName evidence="4">AA1-like domain-containing protein</fullName>
    </recommendedName>
</protein>
<evidence type="ECO:0000313" key="2">
    <source>
        <dbReference type="EMBL" id="KAK4147669.1"/>
    </source>
</evidence>
<evidence type="ECO:0000256" key="1">
    <source>
        <dbReference type="SAM" id="SignalP"/>
    </source>
</evidence>
<evidence type="ECO:0000313" key="3">
    <source>
        <dbReference type="Proteomes" id="UP001302676"/>
    </source>
</evidence>
<feature type="chain" id="PRO_5042901389" description="AA1-like domain-containing protein" evidence="1">
    <location>
        <begin position="18"/>
        <end position="176"/>
    </location>
</feature>
<dbReference type="AlphaFoldDB" id="A0AAN6ZRS9"/>
<reference evidence="2" key="1">
    <citation type="journal article" date="2023" name="Mol. Phylogenet. Evol.">
        <title>Genome-scale phylogeny and comparative genomics of the fungal order Sordariales.</title>
        <authorList>
            <person name="Hensen N."/>
            <person name="Bonometti L."/>
            <person name="Westerberg I."/>
            <person name="Brannstrom I.O."/>
            <person name="Guillou S."/>
            <person name="Cros-Aarteil S."/>
            <person name="Calhoun S."/>
            <person name="Haridas S."/>
            <person name="Kuo A."/>
            <person name="Mondo S."/>
            <person name="Pangilinan J."/>
            <person name="Riley R."/>
            <person name="LaButti K."/>
            <person name="Andreopoulos B."/>
            <person name="Lipzen A."/>
            <person name="Chen C."/>
            <person name="Yan M."/>
            <person name="Daum C."/>
            <person name="Ng V."/>
            <person name="Clum A."/>
            <person name="Steindorff A."/>
            <person name="Ohm R.A."/>
            <person name="Martin F."/>
            <person name="Silar P."/>
            <person name="Natvig D.O."/>
            <person name="Lalanne C."/>
            <person name="Gautier V."/>
            <person name="Ament-Velasquez S.L."/>
            <person name="Kruys A."/>
            <person name="Hutchinson M.I."/>
            <person name="Powell A.J."/>
            <person name="Barry K."/>
            <person name="Miller A.N."/>
            <person name="Grigoriev I.V."/>
            <person name="Debuchy R."/>
            <person name="Gladieux P."/>
            <person name="Hiltunen Thoren M."/>
            <person name="Johannesson H."/>
        </authorList>
    </citation>
    <scope>NUCLEOTIDE SEQUENCE</scope>
    <source>
        <strain evidence="2">CBS 141.50</strain>
    </source>
</reference>
<accession>A0AAN6ZRS9</accession>
<dbReference type="EMBL" id="MU853555">
    <property type="protein sequence ID" value="KAK4147669.1"/>
    <property type="molecule type" value="Genomic_DNA"/>
</dbReference>
<keyword evidence="3" id="KW-1185">Reference proteome</keyword>